<dbReference type="GO" id="GO:0032259">
    <property type="term" value="P:methylation"/>
    <property type="evidence" value="ECO:0007669"/>
    <property type="project" value="UniProtKB-KW"/>
</dbReference>
<dbReference type="Gene3D" id="3.40.50.150">
    <property type="entry name" value="Vaccinia Virus protein VP39"/>
    <property type="match status" value="2"/>
</dbReference>
<dbReference type="PANTHER" id="PTHR12176">
    <property type="entry name" value="SAM-DEPENDENT METHYLTRANSFERASE SUPERFAMILY PROTEIN"/>
    <property type="match status" value="1"/>
</dbReference>
<evidence type="ECO:0000256" key="4">
    <source>
        <dbReference type="ARBA" id="ARBA00023268"/>
    </source>
</evidence>
<dbReference type="AlphaFoldDB" id="A0AAE0XMQ6"/>
<organism evidence="6 7">
    <name type="scientific">Elysia crispata</name>
    <name type="common">lettuce slug</name>
    <dbReference type="NCBI Taxonomy" id="231223"/>
    <lineage>
        <taxon>Eukaryota</taxon>
        <taxon>Metazoa</taxon>
        <taxon>Spiralia</taxon>
        <taxon>Lophotrochozoa</taxon>
        <taxon>Mollusca</taxon>
        <taxon>Gastropoda</taxon>
        <taxon>Heterobranchia</taxon>
        <taxon>Euthyneura</taxon>
        <taxon>Panpulmonata</taxon>
        <taxon>Sacoglossa</taxon>
        <taxon>Placobranchoidea</taxon>
        <taxon>Plakobranchidae</taxon>
        <taxon>Elysia</taxon>
    </lineage>
</organism>
<dbReference type="EMBL" id="JAWDGP010008006">
    <property type="protein sequence ID" value="KAK3697598.1"/>
    <property type="molecule type" value="Genomic_DNA"/>
</dbReference>
<dbReference type="InterPro" id="IPR013216">
    <property type="entry name" value="Methyltransf_11"/>
</dbReference>
<reference evidence="6" key="1">
    <citation type="journal article" date="2023" name="G3 (Bethesda)">
        <title>A reference genome for the long-term kleptoplast-retaining sea slug Elysia crispata morphotype clarki.</title>
        <authorList>
            <person name="Eastman K.E."/>
            <person name="Pendleton A.L."/>
            <person name="Shaikh M.A."/>
            <person name="Suttiyut T."/>
            <person name="Ogas R."/>
            <person name="Tomko P."/>
            <person name="Gavelis G."/>
            <person name="Widhalm J.R."/>
            <person name="Wisecaver J.H."/>
        </authorList>
    </citation>
    <scope>NUCLEOTIDE SEQUENCE</scope>
    <source>
        <strain evidence="6">ECLA1</strain>
    </source>
</reference>
<proteinExistence type="inferred from homology"/>
<dbReference type="GO" id="GO:0008168">
    <property type="term" value="F:methyltransferase activity"/>
    <property type="evidence" value="ECO:0007669"/>
    <property type="project" value="UniProtKB-KW"/>
</dbReference>
<dbReference type="Proteomes" id="UP001283361">
    <property type="component" value="Unassembled WGS sequence"/>
</dbReference>
<protein>
    <recommendedName>
        <fullName evidence="5">Methyltransferase type 11 domain-containing protein</fullName>
    </recommendedName>
</protein>
<keyword evidence="2" id="KW-0489">Methyltransferase</keyword>
<evidence type="ECO:0000313" key="7">
    <source>
        <dbReference type="Proteomes" id="UP001283361"/>
    </source>
</evidence>
<dbReference type="InterPro" id="IPR051419">
    <property type="entry name" value="Lys/N-term_MeTrsfase_sf"/>
</dbReference>
<evidence type="ECO:0000256" key="1">
    <source>
        <dbReference type="ARBA" id="ARBA00008361"/>
    </source>
</evidence>
<dbReference type="InterPro" id="IPR029063">
    <property type="entry name" value="SAM-dependent_MTases_sf"/>
</dbReference>
<feature type="domain" description="Methyltransferase type 11" evidence="5">
    <location>
        <begin position="53"/>
        <end position="158"/>
    </location>
</feature>
<sequence>MDLLPSSHSEFSSPDYWERFFKKRGKIPFEWYGEYPQLHNVIHKYISPSNTVLVVGCGNSALSENMYDNGLQNLVNIDISDIVIRQMSDRHRVKRPKMTFEKMDVTAMSYPEGYFNAVLDKGTLDALLVSEEEQVLQNVQAMFSEVARCLRLGGRYVIISLLQDHVQKHLLQFFTNLGWPIRIHRVQTDSAEENNKSLSMPVFAVVITKLKPMPNMPQIVEVCRFEDRIDRLEGVQYLSAIIKDMQYYHIVRQQLSKRLPGDQQVSLELHSAASVVPRYSLTVVDSPSVLANKFAIFIVPQGRETEWLFSTDKGRLHLQESAGFQRMVVVSLNRGHSFENMEAIKAELSGKVMELAPSDCPQKAEVPFLSIGEDLGRRFPVSEGNSSASGRYIVEDVEINGGQLFRRLIFLQNQGVVQTEAKLIEVRKKKKRRGQPTREGPPEKVRVDKGYLPSDYLIAMVAGLSFLPSLDKPVSCVLVGLGGGGFPSFIQGAFPQVSIEAVELDPAVVDVATNWFDLQPDEKLVVHVADGIEFVRSLVASGTKRDVFVLDVDCKDPGVALSCPPAVFVDVEFLSTIARLLTDDGLLILNLASRDDAVKQEILDRLHSVFASCARLDLEEDINTVVFASTQHPDSSCSFSDKDRLSTALSEMNSRIKSTFQDSNVDVVEIMENVKLLE</sequence>
<dbReference type="SUPFAM" id="SSF53335">
    <property type="entry name" value="S-adenosyl-L-methionine-dependent methyltransferases"/>
    <property type="match status" value="2"/>
</dbReference>
<keyword evidence="4" id="KW-0511">Multifunctional enzyme</keyword>
<accession>A0AAE0XMQ6</accession>
<dbReference type="FunFam" id="3.40.50.150:FF:000110">
    <property type="entry name" value="methyltransferase-like protein 13 isoform X1"/>
    <property type="match status" value="1"/>
</dbReference>
<comment type="similarity">
    <text evidence="1">Belongs to the methyltransferase superfamily.</text>
</comment>
<dbReference type="PANTHER" id="PTHR12176:SF78">
    <property type="entry name" value="EEF1A LYSINE AND N-TERMINAL METHYLTRANSFERASE"/>
    <property type="match status" value="1"/>
</dbReference>
<dbReference type="Pfam" id="PF08241">
    <property type="entry name" value="Methyltransf_11"/>
    <property type="match status" value="1"/>
</dbReference>
<comment type="caution">
    <text evidence="6">The sequence shown here is derived from an EMBL/GenBank/DDBJ whole genome shotgun (WGS) entry which is preliminary data.</text>
</comment>
<gene>
    <name evidence="6" type="ORF">RRG08_033328</name>
</gene>
<evidence type="ECO:0000256" key="2">
    <source>
        <dbReference type="ARBA" id="ARBA00022603"/>
    </source>
</evidence>
<dbReference type="CDD" id="cd02440">
    <property type="entry name" value="AdoMet_MTases"/>
    <property type="match status" value="1"/>
</dbReference>
<evidence type="ECO:0000256" key="3">
    <source>
        <dbReference type="ARBA" id="ARBA00022679"/>
    </source>
</evidence>
<keyword evidence="7" id="KW-1185">Reference proteome</keyword>
<evidence type="ECO:0000259" key="5">
    <source>
        <dbReference type="Pfam" id="PF08241"/>
    </source>
</evidence>
<name>A0AAE0XMQ6_9GAST</name>
<evidence type="ECO:0000313" key="6">
    <source>
        <dbReference type="EMBL" id="KAK3697598.1"/>
    </source>
</evidence>
<keyword evidence="3" id="KW-0808">Transferase</keyword>